<dbReference type="EMBL" id="CM046111">
    <property type="protein sequence ID" value="KAI8424877.1"/>
    <property type="molecule type" value="Genomic_DNA"/>
</dbReference>
<gene>
    <name evidence="1" type="ORF">MSG28_006798</name>
</gene>
<keyword evidence="2" id="KW-1185">Reference proteome</keyword>
<proteinExistence type="predicted"/>
<evidence type="ECO:0000313" key="2">
    <source>
        <dbReference type="Proteomes" id="UP001064048"/>
    </source>
</evidence>
<dbReference type="Proteomes" id="UP001064048">
    <property type="component" value="Chromosome 11"/>
</dbReference>
<reference evidence="1 2" key="1">
    <citation type="journal article" date="2022" name="Genome Biol. Evol.">
        <title>The Spruce Budworm Genome: Reconstructing the Evolutionary History of Antifreeze Proteins.</title>
        <authorList>
            <person name="Beliveau C."/>
            <person name="Gagne P."/>
            <person name="Picq S."/>
            <person name="Vernygora O."/>
            <person name="Keeling C.I."/>
            <person name="Pinkney K."/>
            <person name="Doucet D."/>
            <person name="Wen F."/>
            <person name="Johnston J.S."/>
            <person name="Maaroufi H."/>
            <person name="Boyle B."/>
            <person name="Laroche J."/>
            <person name="Dewar K."/>
            <person name="Juretic N."/>
            <person name="Blackburn G."/>
            <person name="Nisole A."/>
            <person name="Brunet B."/>
            <person name="Brandao M."/>
            <person name="Lumley L."/>
            <person name="Duan J."/>
            <person name="Quan G."/>
            <person name="Lucarotti C.J."/>
            <person name="Roe A.D."/>
            <person name="Sperling F.A.H."/>
            <person name="Levesque R.C."/>
            <person name="Cusson M."/>
        </authorList>
    </citation>
    <scope>NUCLEOTIDE SEQUENCE [LARGE SCALE GENOMIC DNA]</scope>
    <source>
        <strain evidence="1">Glfc:IPQL:Cfum</strain>
    </source>
</reference>
<organism evidence="1 2">
    <name type="scientific">Choristoneura fumiferana</name>
    <name type="common">Spruce budworm moth</name>
    <name type="synonym">Archips fumiferana</name>
    <dbReference type="NCBI Taxonomy" id="7141"/>
    <lineage>
        <taxon>Eukaryota</taxon>
        <taxon>Metazoa</taxon>
        <taxon>Ecdysozoa</taxon>
        <taxon>Arthropoda</taxon>
        <taxon>Hexapoda</taxon>
        <taxon>Insecta</taxon>
        <taxon>Pterygota</taxon>
        <taxon>Neoptera</taxon>
        <taxon>Endopterygota</taxon>
        <taxon>Lepidoptera</taxon>
        <taxon>Glossata</taxon>
        <taxon>Ditrysia</taxon>
        <taxon>Tortricoidea</taxon>
        <taxon>Tortricidae</taxon>
        <taxon>Tortricinae</taxon>
        <taxon>Choristoneura</taxon>
    </lineage>
</organism>
<protein>
    <submittedName>
        <fullName evidence="1">Uncharacterized protein</fullName>
    </submittedName>
</protein>
<evidence type="ECO:0000313" key="1">
    <source>
        <dbReference type="EMBL" id="KAI8424877.1"/>
    </source>
</evidence>
<accession>A0ACC0JLD9</accession>
<sequence length="956" mass="109085">MWMLLIFCLGVPLLFYYFKVIRFVYWNKRNVHTASGCHWFFGHYKQILFKEKHIRTVAQKMYNEFPDSPVVGYFRLQTPGLLIRHPEVMKTILVSKFSNFGINGFFIDKKYDFLAGSNPFFVKDEEWKAVRAHATAVVTQAKLRGYLPRMRTVGAEMAKYAAARCAGGLKELDVKHLATMFTTDVLGFAICGVANNTFEEPDSLFARITREVSFATSVMDNLKDALQTAWPALSCIFQMRFATKKSEEQLVYVTRRVIEERESSGYRRDDLYQVAMSLRETDTEGVFTDEYISSLVYTVMLDQYETSSNVIVNTLLALAWHPEVQDRLRKEILQFKSNNKGDYTSDDINNLKYLDMVLAESLRVFSPVPVLSRECTNDCYIPVPTLKNPLKLTKGTPIMIPVQSMHMDPKYYPDPEKFDPERFTEEQAQNRPKYTYMPFGEGPKQCLAPRLGALQVKVAVMSIVEHFRLRPAGDNFPLPIVPGIFLISCPQPGTTKLIFEHLSDDIFRESPEAPVLGYYILNTPALVVRHPELIRTILTSEFSSFSCNGIHRKKDLGKGKTDKKYDCVAGWNPFFLKDEEWKMSRGHATPALSIAKLKGYLPIMFRVADEMVKYGKKHCKGSVRDVDLKDISTMFTTDVMANAICGVANNTFEDRHSLFATITEQVSRMLVTSVRNNIKSFAVAALPALNRIFQKGFLPKKLESLLVSLTRKIIKDRTISGETRNDVFQVMMAFRENDDQGDEYITSHVFTILLDLYETSSNVILATLFALAWHSEYQDKLRSEISALQSETKGEYSVEDIEKFKYLDMVVCESMRLYSPVSILSRECTNDCLLTVPGQKPVQVPKGTPVTVPVACIHVDPKYYPEPNKFDPGRFSDEEVAKRPKFTFTPFGEGPKKCLGMRIASLQIKVAVMSIIKHFKLKPCSKTSYPLDIDPKIFIVTRPTHGAWVYFEEVIN</sequence>
<comment type="caution">
    <text evidence="1">The sequence shown here is derived from an EMBL/GenBank/DDBJ whole genome shotgun (WGS) entry which is preliminary data.</text>
</comment>
<name>A0ACC0JLD9_CHOFU</name>